<organism evidence="1 2">
    <name type="scientific">Bradyrhizobium sediminis</name>
    <dbReference type="NCBI Taxonomy" id="2840469"/>
    <lineage>
        <taxon>Bacteria</taxon>
        <taxon>Pseudomonadati</taxon>
        <taxon>Pseudomonadota</taxon>
        <taxon>Alphaproteobacteria</taxon>
        <taxon>Hyphomicrobiales</taxon>
        <taxon>Nitrobacteraceae</taxon>
        <taxon>Bradyrhizobium</taxon>
    </lineage>
</organism>
<dbReference type="AlphaFoldDB" id="A0A975NCK1"/>
<dbReference type="Proteomes" id="UP000680839">
    <property type="component" value="Chromosome"/>
</dbReference>
<sequence>MPRLLVLTAIALVLVMLPGATLWRRLGYVPAEADKIRAGVTTRPKLCYLNFQDI</sequence>
<evidence type="ECO:0000313" key="1">
    <source>
        <dbReference type="EMBL" id="QWG12320.1"/>
    </source>
</evidence>
<name>A0A975NCK1_9BRAD</name>
<accession>A0A975NCK1</accession>
<proteinExistence type="predicted"/>
<gene>
    <name evidence="1" type="ORF">KMZ29_21820</name>
</gene>
<evidence type="ECO:0000313" key="2">
    <source>
        <dbReference type="Proteomes" id="UP000680839"/>
    </source>
</evidence>
<reference evidence="1" key="1">
    <citation type="submission" date="2021-06" db="EMBL/GenBank/DDBJ databases">
        <title>Bradyrhizobium sp. S2-20-1 Genome sequencing.</title>
        <authorList>
            <person name="Jin L."/>
        </authorList>
    </citation>
    <scope>NUCLEOTIDE SEQUENCE</scope>
    <source>
        <strain evidence="1">S2-20-1</strain>
    </source>
</reference>
<dbReference type="RefSeq" id="WP_215621143.1">
    <property type="nucleotide sequence ID" value="NZ_CP076134.1"/>
</dbReference>
<protein>
    <submittedName>
        <fullName evidence="1">Uncharacterized protein</fullName>
    </submittedName>
</protein>
<dbReference type="EMBL" id="CP076134">
    <property type="protein sequence ID" value="QWG12320.1"/>
    <property type="molecule type" value="Genomic_DNA"/>
</dbReference>